<reference evidence="2" key="1">
    <citation type="submission" date="2020-12" db="EMBL/GenBank/DDBJ databases">
        <title>Metabolic potential, ecology and presence of endohyphal bacteria is reflected in genomic diversity of Mucoromycotina.</title>
        <authorList>
            <person name="Muszewska A."/>
            <person name="Okrasinska A."/>
            <person name="Steczkiewicz K."/>
            <person name="Drgas O."/>
            <person name="Orlowska M."/>
            <person name="Perlinska-Lenart U."/>
            <person name="Aleksandrzak-Piekarczyk T."/>
            <person name="Szatraj K."/>
            <person name="Zielenkiewicz U."/>
            <person name="Pilsyk S."/>
            <person name="Malc E."/>
            <person name="Mieczkowski P."/>
            <person name="Kruszewska J.S."/>
            <person name="Biernat P."/>
            <person name="Pawlowska J."/>
        </authorList>
    </citation>
    <scope>NUCLEOTIDE SEQUENCE</scope>
    <source>
        <strain evidence="2">WA0000067209</strain>
    </source>
</reference>
<feature type="non-terminal residue" evidence="2">
    <location>
        <position position="1"/>
    </location>
</feature>
<sequence>MPKLEVTKSYTIPAHESTKNGPRLQLVIEQHSFPAKAPTAATRTVNVLWSHANGFHKESLHPLMRRVANQLKTDYQNVNFEFYAWDARNHGDSARLNEKELHETFSWQDHAYDIRQIVDVLELKTPECQLIGVGHSVGATSTILCEFRFPGTFDAILALEPILSVQVLPEEIRLSSPWLSSRNRRDTWDSTEDAYKFFSKRKFYKTWDPEVLDLYVVGENFRGWHEYGLYQDDNGKMRLKCSPEQEYAVYWYDHHAHHIAWRSLRALRIPIHILFVAPSTTFQLDELKHFEDIAPTGTYTIVKGGHLIPLEDLGTA</sequence>
<dbReference type="EMBL" id="JAEPQZ010000006">
    <property type="protein sequence ID" value="KAG2180244.1"/>
    <property type="molecule type" value="Genomic_DNA"/>
</dbReference>
<evidence type="ECO:0000313" key="3">
    <source>
        <dbReference type="Proteomes" id="UP000654370"/>
    </source>
</evidence>
<name>A0A8H7PVG6_MORIS</name>
<proteinExistence type="predicted"/>
<dbReference type="OrthoDB" id="94039at2759"/>
<accession>A0A8H7PVG6</accession>
<dbReference type="Proteomes" id="UP000654370">
    <property type="component" value="Unassembled WGS sequence"/>
</dbReference>
<dbReference type="AlphaFoldDB" id="A0A8H7PVG6"/>
<dbReference type="Pfam" id="PF12146">
    <property type="entry name" value="Hydrolase_4"/>
    <property type="match status" value="1"/>
</dbReference>
<dbReference type="InterPro" id="IPR029058">
    <property type="entry name" value="AB_hydrolase_fold"/>
</dbReference>
<dbReference type="Gene3D" id="3.40.50.1820">
    <property type="entry name" value="alpha/beta hydrolase"/>
    <property type="match status" value="1"/>
</dbReference>
<evidence type="ECO:0000259" key="1">
    <source>
        <dbReference type="Pfam" id="PF12146"/>
    </source>
</evidence>
<gene>
    <name evidence="2" type="ORF">INT43_004033</name>
</gene>
<feature type="domain" description="Serine aminopeptidase S33" evidence="1">
    <location>
        <begin position="74"/>
        <end position="180"/>
    </location>
</feature>
<protein>
    <recommendedName>
        <fullName evidence="1">Serine aminopeptidase S33 domain-containing protein</fullName>
    </recommendedName>
</protein>
<evidence type="ECO:0000313" key="2">
    <source>
        <dbReference type="EMBL" id="KAG2180244.1"/>
    </source>
</evidence>
<organism evidence="2 3">
    <name type="scientific">Mortierella isabellina</name>
    <name type="common">Filamentous fungus</name>
    <name type="synonym">Umbelopsis isabellina</name>
    <dbReference type="NCBI Taxonomy" id="91625"/>
    <lineage>
        <taxon>Eukaryota</taxon>
        <taxon>Fungi</taxon>
        <taxon>Fungi incertae sedis</taxon>
        <taxon>Mucoromycota</taxon>
        <taxon>Mucoromycotina</taxon>
        <taxon>Umbelopsidomycetes</taxon>
        <taxon>Umbelopsidales</taxon>
        <taxon>Umbelopsidaceae</taxon>
        <taxon>Umbelopsis</taxon>
    </lineage>
</organism>
<dbReference type="SUPFAM" id="SSF53474">
    <property type="entry name" value="alpha/beta-Hydrolases"/>
    <property type="match status" value="1"/>
</dbReference>
<comment type="caution">
    <text evidence="2">The sequence shown here is derived from an EMBL/GenBank/DDBJ whole genome shotgun (WGS) entry which is preliminary data.</text>
</comment>
<dbReference type="InterPro" id="IPR022742">
    <property type="entry name" value="Hydrolase_4"/>
</dbReference>
<keyword evidence="3" id="KW-1185">Reference proteome</keyword>